<evidence type="ECO:0000259" key="9">
    <source>
        <dbReference type="Pfam" id="PF20791"/>
    </source>
</evidence>
<sequence>MAYEFESRVRYSETDMDRKLTMVSLVNYFQDCSTFQSEGCGHGLVDLAKQNRVWMVLSWQIDILRLPSLGEKIRVQTWPYMFKDFYGMRNFALAQEDGQYLAKANSVWVFMNRETGRPCKILPENIAGYEMEPKLDMENGSRKIRMPGEGTPREPFPVARHHLDTNHHVNNCQYISMAQEYLPEAFQTSRLRVEYRKQARLHDRIFPVVYQEGGKVTVSLGDGEGQAYAVVEFIQKGEEGCFA</sequence>
<dbReference type="PANTHER" id="PTHR31727">
    <property type="entry name" value="OLEOYL-ACYL CARRIER PROTEIN THIOESTERASE 1, CHLOROPLASTIC"/>
    <property type="match status" value="1"/>
</dbReference>
<keyword evidence="2" id="KW-0444">Lipid biosynthesis</keyword>
<dbReference type="Proteomes" id="UP000886757">
    <property type="component" value="Unassembled WGS sequence"/>
</dbReference>
<evidence type="ECO:0000256" key="2">
    <source>
        <dbReference type="ARBA" id="ARBA00022516"/>
    </source>
</evidence>
<dbReference type="InterPro" id="IPR049427">
    <property type="entry name" value="Acyl-ACP_TE_C"/>
</dbReference>
<dbReference type="InterPro" id="IPR045023">
    <property type="entry name" value="FATA/B"/>
</dbReference>
<protein>
    <submittedName>
        <fullName evidence="10">Acyl-[acyl-carrier-protein] thioesterase</fullName>
    </submittedName>
</protein>
<dbReference type="PANTHER" id="PTHR31727:SF6">
    <property type="entry name" value="OLEOYL-ACYL CARRIER PROTEIN THIOESTERASE 1, CHLOROPLASTIC"/>
    <property type="match status" value="1"/>
</dbReference>
<evidence type="ECO:0000313" key="10">
    <source>
        <dbReference type="EMBL" id="HIR14245.1"/>
    </source>
</evidence>
<evidence type="ECO:0000256" key="4">
    <source>
        <dbReference type="ARBA" id="ARBA00022832"/>
    </source>
</evidence>
<dbReference type="AlphaFoldDB" id="A0A9D1ADA2"/>
<evidence type="ECO:0000256" key="6">
    <source>
        <dbReference type="ARBA" id="ARBA00023098"/>
    </source>
</evidence>
<organism evidence="10 11">
    <name type="scientific">Candidatus Choladousia intestinavium</name>
    <dbReference type="NCBI Taxonomy" id="2840727"/>
    <lineage>
        <taxon>Bacteria</taxon>
        <taxon>Bacillati</taxon>
        <taxon>Bacillota</taxon>
        <taxon>Clostridia</taxon>
        <taxon>Lachnospirales</taxon>
        <taxon>Lachnospiraceae</taxon>
        <taxon>Lachnospiraceae incertae sedis</taxon>
        <taxon>Candidatus Choladousia</taxon>
    </lineage>
</organism>
<evidence type="ECO:0000259" key="8">
    <source>
        <dbReference type="Pfam" id="PF01643"/>
    </source>
</evidence>
<name>A0A9D1ADA2_9FIRM</name>
<reference evidence="10" key="1">
    <citation type="submission" date="2020-10" db="EMBL/GenBank/DDBJ databases">
        <authorList>
            <person name="Gilroy R."/>
        </authorList>
    </citation>
    <scope>NUCLEOTIDE SEQUENCE</scope>
    <source>
        <strain evidence="10">ChiSjej4B22-8148</strain>
    </source>
</reference>
<dbReference type="EMBL" id="DVGK01000112">
    <property type="protein sequence ID" value="HIR14245.1"/>
    <property type="molecule type" value="Genomic_DNA"/>
</dbReference>
<evidence type="ECO:0000313" key="11">
    <source>
        <dbReference type="Proteomes" id="UP000886757"/>
    </source>
</evidence>
<dbReference type="InterPro" id="IPR029069">
    <property type="entry name" value="HotDog_dom_sf"/>
</dbReference>
<proteinExistence type="inferred from homology"/>
<keyword evidence="4" id="KW-0276">Fatty acid metabolism</keyword>
<comment type="caution">
    <text evidence="10">The sequence shown here is derived from an EMBL/GenBank/DDBJ whole genome shotgun (WGS) entry which is preliminary data.</text>
</comment>
<dbReference type="SUPFAM" id="SSF54637">
    <property type="entry name" value="Thioesterase/thiol ester dehydrase-isomerase"/>
    <property type="match status" value="2"/>
</dbReference>
<keyword evidence="3" id="KW-0378">Hydrolase</keyword>
<dbReference type="Pfam" id="PF20791">
    <property type="entry name" value="Acyl-ACP_TE_C"/>
    <property type="match status" value="1"/>
</dbReference>
<keyword evidence="6" id="KW-0443">Lipid metabolism</keyword>
<accession>A0A9D1ADA2</accession>
<evidence type="ECO:0000256" key="7">
    <source>
        <dbReference type="ARBA" id="ARBA00023160"/>
    </source>
</evidence>
<dbReference type="GO" id="GO:0016297">
    <property type="term" value="F:fatty acyl-[ACP] hydrolase activity"/>
    <property type="evidence" value="ECO:0007669"/>
    <property type="project" value="InterPro"/>
</dbReference>
<dbReference type="Gene3D" id="3.10.129.10">
    <property type="entry name" value="Hotdog Thioesterase"/>
    <property type="match status" value="1"/>
</dbReference>
<feature type="domain" description="Acyl-ACP thioesterase N-terminal hotdog" evidence="8">
    <location>
        <begin position="5"/>
        <end position="129"/>
    </location>
</feature>
<evidence type="ECO:0000256" key="1">
    <source>
        <dbReference type="ARBA" id="ARBA00006500"/>
    </source>
</evidence>
<keyword evidence="5" id="KW-0809">Transit peptide</keyword>
<dbReference type="CDD" id="cd00586">
    <property type="entry name" value="4HBT"/>
    <property type="match status" value="1"/>
</dbReference>
<feature type="domain" description="Acyl-ACP thioesterase-like C-terminal" evidence="9">
    <location>
        <begin position="154"/>
        <end position="206"/>
    </location>
</feature>
<dbReference type="Pfam" id="PF01643">
    <property type="entry name" value="Acyl-ACP_TE"/>
    <property type="match status" value="1"/>
</dbReference>
<reference evidence="10" key="2">
    <citation type="journal article" date="2021" name="PeerJ">
        <title>Extensive microbial diversity within the chicken gut microbiome revealed by metagenomics and culture.</title>
        <authorList>
            <person name="Gilroy R."/>
            <person name="Ravi A."/>
            <person name="Getino M."/>
            <person name="Pursley I."/>
            <person name="Horton D.L."/>
            <person name="Alikhan N.F."/>
            <person name="Baker D."/>
            <person name="Gharbi K."/>
            <person name="Hall N."/>
            <person name="Watson M."/>
            <person name="Adriaenssens E.M."/>
            <person name="Foster-Nyarko E."/>
            <person name="Jarju S."/>
            <person name="Secka A."/>
            <person name="Antonio M."/>
            <person name="Oren A."/>
            <person name="Chaudhuri R.R."/>
            <person name="La Ragione R."/>
            <person name="Hildebrand F."/>
            <person name="Pallen M.J."/>
        </authorList>
    </citation>
    <scope>NUCLEOTIDE SEQUENCE</scope>
    <source>
        <strain evidence="10">ChiSjej4B22-8148</strain>
    </source>
</reference>
<comment type="similarity">
    <text evidence="1">Belongs to the acyl-ACP thioesterase family.</text>
</comment>
<dbReference type="GO" id="GO:0000036">
    <property type="term" value="F:acyl carrier activity"/>
    <property type="evidence" value="ECO:0007669"/>
    <property type="project" value="TreeGrafter"/>
</dbReference>
<keyword evidence="7" id="KW-0275">Fatty acid biosynthesis</keyword>
<evidence type="ECO:0000256" key="3">
    <source>
        <dbReference type="ARBA" id="ARBA00022801"/>
    </source>
</evidence>
<dbReference type="InterPro" id="IPR002864">
    <property type="entry name" value="Acyl-ACP_thioesterase_NHD"/>
</dbReference>
<gene>
    <name evidence="10" type="ORF">IAB31_10035</name>
</gene>
<evidence type="ECO:0000256" key="5">
    <source>
        <dbReference type="ARBA" id="ARBA00022946"/>
    </source>
</evidence>